<reference evidence="1" key="1">
    <citation type="journal article" date="2011" name="Environ. Microbiol.">
        <title>Genomic insights into the metabolic potential of the polycyclic aromatic hydrocarbon degrading sulfate-reducing Deltaproteobacterium N47.</title>
        <authorList>
            <person name="Bergmann F."/>
            <person name="Selesi D."/>
            <person name="Weinmaier T."/>
            <person name="Tischler P."/>
            <person name="Rattei T."/>
            <person name="Meckenstock R.U."/>
        </authorList>
    </citation>
    <scope>NUCLEOTIDE SEQUENCE</scope>
</reference>
<evidence type="ECO:0000313" key="1">
    <source>
        <dbReference type="EMBL" id="CBX27338.1"/>
    </source>
</evidence>
<gene>
    <name evidence="1" type="ORF">N47_H21600</name>
</gene>
<organism evidence="1">
    <name type="scientific">uncultured Desulfobacterium sp</name>
    <dbReference type="NCBI Taxonomy" id="201089"/>
    <lineage>
        <taxon>Bacteria</taxon>
        <taxon>Pseudomonadati</taxon>
        <taxon>Thermodesulfobacteriota</taxon>
        <taxon>Desulfobacteria</taxon>
        <taxon>Desulfobacterales</taxon>
        <taxon>Desulfobacteriaceae</taxon>
        <taxon>Desulfobacterium</taxon>
        <taxon>environmental samples</taxon>
    </lineage>
</organism>
<protein>
    <submittedName>
        <fullName evidence="1">Uncharacterized protein</fullName>
    </submittedName>
</protein>
<proteinExistence type="predicted"/>
<sequence length="93" mass="10182">MVEERNVGYSELFKNTLSFLAAGRSHDEQIRCIQESGNHAPTWLLRSALLSSIGLAPPKQSAENFVVFGCYIPFVYGNTGIAGIYQTSAIGRD</sequence>
<name>E1Y9U4_9BACT</name>
<accession>E1Y9U4</accession>
<dbReference type="EMBL" id="FR695866">
    <property type="protein sequence ID" value="CBX27338.1"/>
    <property type="molecule type" value="Genomic_DNA"/>
</dbReference>
<dbReference type="AlphaFoldDB" id="E1Y9U4"/>